<proteinExistence type="predicted"/>
<dbReference type="Proteomes" id="UP001283361">
    <property type="component" value="Unassembled WGS sequence"/>
</dbReference>
<gene>
    <name evidence="1" type="ORF">RRG08_031472</name>
</gene>
<dbReference type="AlphaFoldDB" id="A0AAE1DK82"/>
<comment type="caution">
    <text evidence="1">The sequence shown here is derived from an EMBL/GenBank/DDBJ whole genome shotgun (WGS) entry which is preliminary data.</text>
</comment>
<name>A0AAE1DK82_9GAST</name>
<protein>
    <submittedName>
        <fullName evidence="1">Uncharacterized protein</fullName>
    </submittedName>
</protein>
<organism evidence="1 2">
    <name type="scientific">Elysia crispata</name>
    <name type="common">lettuce slug</name>
    <dbReference type="NCBI Taxonomy" id="231223"/>
    <lineage>
        <taxon>Eukaryota</taxon>
        <taxon>Metazoa</taxon>
        <taxon>Spiralia</taxon>
        <taxon>Lophotrochozoa</taxon>
        <taxon>Mollusca</taxon>
        <taxon>Gastropoda</taxon>
        <taxon>Heterobranchia</taxon>
        <taxon>Euthyneura</taxon>
        <taxon>Panpulmonata</taxon>
        <taxon>Sacoglossa</taxon>
        <taxon>Placobranchoidea</taxon>
        <taxon>Plakobranchidae</taxon>
        <taxon>Elysia</taxon>
    </lineage>
</organism>
<evidence type="ECO:0000313" key="2">
    <source>
        <dbReference type="Proteomes" id="UP001283361"/>
    </source>
</evidence>
<evidence type="ECO:0000313" key="1">
    <source>
        <dbReference type="EMBL" id="KAK3772453.1"/>
    </source>
</evidence>
<accession>A0AAE1DK82</accession>
<dbReference type="EMBL" id="JAWDGP010003624">
    <property type="protein sequence ID" value="KAK3772453.1"/>
    <property type="molecule type" value="Genomic_DNA"/>
</dbReference>
<sequence>MVTLRYFNSHAVTCNAGTCSHSLPAPGALSSLIRLGKVLYGAQQVCPFGPRTELRFTQHATLSVFYGAERLGQDARNSS</sequence>
<keyword evidence="2" id="KW-1185">Reference proteome</keyword>
<reference evidence="1" key="1">
    <citation type="journal article" date="2023" name="G3 (Bethesda)">
        <title>A reference genome for the long-term kleptoplast-retaining sea slug Elysia crispata morphotype clarki.</title>
        <authorList>
            <person name="Eastman K.E."/>
            <person name="Pendleton A.L."/>
            <person name="Shaikh M.A."/>
            <person name="Suttiyut T."/>
            <person name="Ogas R."/>
            <person name="Tomko P."/>
            <person name="Gavelis G."/>
            <person name="Widhalm J.R."/>
            <person name="Wisecaver J.H."/>
        </authorList>
    </citation>
    <scope>NUCLEOTIDE SEQUENCE</scope>
    <source>
        <strain evidence="1">ECLA1</strain>
    </source>
</reference>